<feature type="transmembrane region" description="Helical" evidence="4">
    <location>
        <begin position="1052"/>
        <end position="1071"/>
    </location>
</feature>
<feature type="transmembrane region" description="Helical" evidence="4">
    <location>
        <begin position="56"/>
        <end position="87"/>
    </location>
</feature>
<feature type="domain" description="Calpain catalytic" evidence="5">
    <location>
        <begin position="1701"/>
        <end position="1800"/>
    </location>
</feature>
<comment type="similarity">
    <text evidence="1">Belongs to the peptidase C2 family.</text>
</comment>
<feature type="transmembrane region" description="Helical" evidence="4">
    <location>
        <begin position="977"/>
        <end position="997"/>
    </location>
</feature>
<dbReference type="GO" id="GO:0008017">
    <property type="term" value="F:microtubule binding"/>
    <property type="evidence" value="ECO:0007669"/>
    <property type="project" value="InterPro"/>
</dbReference>
<accession>A0A6P5XMN2</accession>
<dbReference type="SUPFAM" id="SSF54001">
    <property type="entry name" value="Cysteine proteinases"/>
    <property type="match status" value="1"/>
</dbReference>
<feature type="transmembrane region" description="Helical" evidence="4">
    <location>
        <begin position="845"/>
        <end position="867"/>
    </location>
</feature>
<feature type="transmembrane region" description="Helical" evidence="4">
    <location>
        <begin position="690"/>
        <end position="709"/>
    </location>
</feature>
<keyword evidence="7" id="KW-0645">Protease</keyword>
<keyword evidence="4" id="KW-0472">Membrane</keyword>
<feature type="transmembrane region" description="Helical" evidence="4">
    <location>
        <begin position="236"/>
        <end position="255"/>
    </location>
</feature>
<evidence type="ECO:0000313" key="7">
    <source>
        <dbReference type="RefSeq" id="XP_022729425.1"/>
    </source>
</evidence>
<feature type="compositionally biased region" description="Low complexity" evidence="3">
    <location>
        <begin position="367"/>
        <end position="382"/>
    </location>
</feature>
<gene>
    <name evidence="7" type="primary">LOC111284765</name>
</gene>
<dbReference type="InterPro" id="IPR001300">
    <property type="entry name" value="Peptidase_C2_calpain_cat"/>
</dbReference>
<evidence type="ECO:0000256" key="4">
    <source>
        <dbReference type="SAM" id="Phobius"/>
    </source>
</evidence>
<protein>
    <submittedName>
        <fullName evidence="7">Calpain-type cysteine protease DEK1 isoform X3</fullName>
    </submittedName>
</protein>
<evidence type="ECO:0000256" key="1">
    <source>
        <dbReference type="ARBA" id="ARBA00007623"/>
    </source>
</evidence>
<feature type="transmembrane region" description="Helical" evidence="4">
    <location>
        <begin position="6"/>
        <end position="31"/>
    </location>
</feature>
<feature type="transmembrane region" description="Helical" evidence="4">
    <location>
        <begin position="291"/>
        <end position="312"/>
    </location>
</feature>
<feature type="transmembrane region" description="Helical" evidence="4">
    <location>
        <begin position="261"/>
        <end position="284"/>
    </location>
</feature>
<feature type="transmembrane region" description="Helical" evidence="4">
    <location>
        <begin position="945"/>
        <end position="965"/>
    </location>
</feature>
<dbReference type="Proteomes" id="UP000515121">
    <property type="component" value="Unplaced"/>
</dbReference>
<keyword evidence="4" id="KW-1133">Transmembrane helix</keyword>
<proteinExistence type="inferred from homology"/>
<evidence type="ECO:0000256" key="3">
    <source>
        <dbReference type="SAM" id="MobiDB-lite"/>
    </source>
</evidence>
<feature type="transmembrane region" description="Helical" evidence="4">
    <location>
        <begin position="621"/>
        <end position="639"/>
    </location>
</feature>
<feature type="transmembrane region" description="Helical" evidence="4">
    <location>
        <begin position="815"/>
        <end position="838"/>
    </location>
</feature>
<dbReference type="Gene3D" id="2.60.120.200">
    <property type="match status" value="1"/>
</dbReference>
<keyword evidence="7" id="KW-0378">Hydrolase</keyword>
<feature type="transmembrane region" description="Helical" evidence="4">
    <location>
        <begin position="765"/>
        <end position="786"/>
    </location>
</feature>
<dbReference type="PROSITE" id="PS50203">
    <property type="entry name" value="CALPAIN_CAT"/>
    <property type="match status" value="1"/>
</dbReference>
<dbReference type="InterPro" id="IPR038765">
    <property type="entry name" value="Papain-like_cys_pep_sf"/>
</dbReference>
<name>A0A6P5XMN2_DURZI</name>
<feature type="transmembrane region" description="Helical" evidence="4">
    <location>
        <begin position="1009"/>
        <end position="1031"/>
    </location>
</feature>
<feature type="transmembrane region" description="Helical" evidence="4">
    <location>
        <begin position="1077"/>
        <end position="1099"/>
    </location>
</feature>
<dbReference type="GO" id="GO:0004198">
    <property type="term" value="F:calcium-dependent cysteine-type endopeptidase activity"/>
    <property type="evidence" value="ECO:0007669"/>
    <property type="project" value="InterPro"/>
</dbReference>
<dbReference type="RefSeq" id="XP_022729425.1">
    <property type="nucleotide sequence ID" value="XM_022873690.1"/>
</dbReference>
<keyword evidence="4" id="KW-0812">Transmembrane</keyword>
<feature type="transmembrane region" description="Helical" evidence="4">
    <location>
        <begin position="715"/>
        <end position="737"/>
    </location>
</feature>
<dbReference type="GeneID" id="111284765"/>
<feature type="transmembrane region" description="Helical" evidence="4">
    <location>
        <begin position="161"/>
        <end position="183"/>
    </location>
</feature>
<keyword evidence="6" id="KW-1185">Reference proteome</keyword>
<dbReference type="SUPFAM" id="SSF49899">
    <property type="entry name" value="Concanavalin A-like lectins/glucanases"/>
    <property type="match status" value="1"/>
</dbReference>
<feature type="transmembrane region" description="Helical" evidence="4">
    <location>
        <begin position="128"/>
        <end position="149"/>
    </location>
</feature>
<feature type="transmembrane region" description="Helical" evidence="4">
    <location>
        <begin position="883"/>
        <end position="904"/>
    </location>
</feature>
<dbReference type="InterPro" id="IPR000169">
    <property type="entry name" value="Pept_cys_AS"/>
</dbReference>
<comment type="caution">
    <text evidence="2">Lacks conserved residue(s) required for the propagation of feature annotation.</text>
</comment>
<dbReference type="InterPro" id="IPR044833">
    <property type="entry name" value="WDL5/6"/>
</dbReference>
<feature type="transmembrane region" description="Helical" evidence="4">
    <location>
        <begin position="318"/>
        <end position="336"/>
    </location>
</feature>
<dbReference type="PANTHER" id="PTHR31358">
    <property type="entry name" value="PROTEIN WVD2-LIKE 4"/>
    <property type="match status" value="1"/>
</dbReference>
<dbReference type="PANTHER" id="PTHR31358:SF44">
    <property type="entry name" value="ASPARTATE CARBAMOYLTRANSFERASE, CHLOROPLASTIC"/>
    <property type="match status" value="1"/>
</dbReference>
<dbReference type="PROSITE" id="PS00139">
    <property type="entry name" value="THIOL_PROTEASE_CYS"/>
    <property type="match status" value="1"/>
</dbReference>
<dbReference type="Pfam" id="PF00648">
    <property type="entry name" value="Peptidase_C2"/>
    <property type="match status" value="1"/>
</dbReference>
<sequence length="1808" mass="199453">MEGDGVALACLISGTLFGVLGLASFSILWAVNWRPWRIYSWIFARKWPNILQGPQLGMLCAFLSLLAWAVVVSPVVVLIVWGCWLIIILGRDIVGLAVIMGGTALLLAFYSIMLWWRTRWQSSRAVAFLLLLAVALLCAYELCAVYVTAGSSASERYSPSGFFFGVSAIALAINMLFICRMVFNGNGLDVDEYVRRAYKFAYSDSIEMGPVSCLPEPPDPNELYPREFSRASNLGLLYLGSLVVLLVYSILYGLTAKDAHWLGAITSAAVIILDWNMGACLYGFQLLRSRVVALFVAGTSRVFLICFGVHYWYLGHCISFAVVASVLLGAAVSRHFSAANPLAARRDALQSTVIRLREGFRRKEQNGSSSSSDGCGSSMKRSSSAEAGHLTNIIEDSSRGLVQCSVDANNWNNLVMYTAACFQEGINSDKSVDSGRPSLALHSSSHRSVVQEHEVGTLEKNFDPNSSLVVCSSSGHDSQGCESSTSTSANQQMLDLNLALAFQERLSDPRITSMLKRRVRHGDRELTSLLQDKGLDPNFAMMLKEKSLDPTILALLQRSSLDADRDHGDNTDITVVGSNSVDNSMPNQISLSEELRLQGLERWLKLSRLVLHHIASTPERAWVLFSFVFIIETIIVAVFRPKTIKIINATHQQFEFGFAVLLLSPVVCSIMAFIRSLQGEETPMTPKPRRYGFVAWLLSTCVGLLLSFLSKSSVLLGLSLTVPLVVACLSVAIPIWIRNGYQFCVPQVQCAGLAGNHQIPGKKEVVVLALCITVFTGSVLALGAIVSVKPLEDLGYKGWTGEQKNFTSPYASSAYLGWAMASAVVLAVTGVLPIISWFATYRFSVSSAICVSIFSVVLVAFCGASYLKIVKSRDDQVPTAGDFLAALLPLVCIPALLSLCSGLVKWKDDGWKLSRGVYAFVTIGLLLLLGAISAVIVVIKPWTIGAAFLLVLLLIVLAIGVIHHWASNNFYLTRTQMFLVCFLAFLLGLAAFFVGWFQDKPFVGASVGYFSFLFLLAGRALTVLLSPPIVVYSPRVLPVYVYDAHADCGKNVSAAFLVLYGIALATEGWGVVASLKIYPPFAGAAVSAVTLVVAFGFAVSRPCLTLKMMEDAVHFLSKDTVVQAIARSSTKTRNALSGTYSAPQRSASSAALLVGDPAATLDKGGNFVLPRDDVMKLRDRLRNEELVAGSFFHRMRYYRRFRHEPTSDVDYRREMCAHARILALEEAIDTEWVYMWDKFGGYLLLLLGLTAKAERVQDEVRLNLFLDSIGFSDLSAKKIKKWLPEDRRQFEIIQESYIREKEMEEEILMQRREEEGRGKERRKALLEKEERKWKEIEASLISSIPNAGSREAAAMAAAVRAVGGDSILEDSFARERVSSIARRIRTAQLVRRALQTGITGAVCILDDEPTTIGRHCGQIDPSICESQKVSFSIAVTIQPESGPVCLLATEFQKRVCWEILVAGSEQGIEAGQVGLRLITKGDRQTTVAKEWSISATSIADGRWHIVTMTIDADIGEATCYLDGGFDGYQTGLPLIVGNSILEQGTEVWVGVRPPIDMDAFGRSDSEGAESKMHIMDVFVWGRCLNEDEIASLHAAICSTEFNLIDIPEDNWHWADSPPRVDEWDSDPADVDLYDRDDVDWDGQYSSGRKRRSQREGFVVNVDSFTRRYRKPRIETQEEINQRMLSVELAVKEALFARGEMYFTDNEFPPNDQSLFIDPSNPSSKLQVVSEWMRPTEIVKGHLDSRPCLFSGTANPSDVCQGRLGDCWFLSAVAVLTEVSRISEVIITPEYSEEGIYTVRFCIQCCLIL</sequence>
<feature type="transmembrane region" description="Helical" evidence="4">
    <location>
        <begin position="93"/>
        <end position="116"/>
    </location>
</feature>
<feature type="region of interest" description="Disordered" evidence="3">
    <location>
        <begin position="362"/>
        <end position="382"/>
    </location>
</feature>
<dbReference type="GO" id="GO:0006508">
    <property type="term" value="P:proteolysis"/>
    <property type="evidence" value="ECO:0007669"/>
    <property type="project" value="UniProtKB-KW"/>
</dbReference>
<evidence type="ECO:0000313" key="6">
    <source>
        <dbReference type="Proteomes" id="UP000515121"/>
    </source>
</evidence>
<evidence type="ECO:0000256" key="2">
    <source>
        <dbReference type="PROSITE-ProRule" id="PRU00239"/>
    </source>
</evidence>
<reference evidence="7" key="1">
    <citation type="submission" date="2025-08" db="UniProtKB">
        <authorList>
            <consortium name="RefSeq"/>
        </authorList>
    </citation>
    <scope>IDENTIFICATION</scope>
    <source>
        <tissue evidence="7">Fruit stalk</tissue>
    </source>
</reference>
<dbReference type="FunFam" id="2.60.120.200:FF:000165">
    <property type="entry name" value="Calpain-type cysteine protease DEK1"/>
    <property type="match status" value="1"/>
</dbReference>
<feature type="transmembrane region" description="Helical" evidence="4">
    <location>
        <begin position="916"/>
        <end position="939"/>
    </location>
</feature>
<organism evidence="6 7">
    <name type="scientific">Durio zibethinus</name>
    <name type="common">Durian</name>
    <dbReference type="NCBI Taxonomy" id="66656"/>
    <lineage>
        <taxon>Eukaryota</taxon>
        <taxon>Viridiplantae</taxon>
        <taxon>Streptophyta</taxon>
        <taxon>Embryophyta</taxon>
        <taxon>Tracheophyta</taxon>
        <taxon>Spermatophyta</taxon>
        <taxon>Magnoliopsida</taxon>
        <taxon>eudicotyledons</taxon>
        <taxon>Gunneridae</taxon>
        <taxon>Pentapetalae</taxon>
        <taxon>rosids</taxon>
        <taxon>malvids</taxon>
        <taxon>Malvales</taxon>
        <taxon>Malvaceae</taxon>
        <taxon>Helicteroideae</taxon>
        <taxon>Durio</taxon>
    </lineage>
</organism>
<feature type="transmembrane region" description="Helical" evidence="4">
    <location>
        <begin position="659"/>
        <end position="678"/>
    </location>
</feature>
<evidence type="ECO:0000259" key="5">
    <source>
        <dbReference type="PROSITE" id="PS50203"/>
    </source>
</evidence>
<dbReference type="InterPro" id="IPR013320">
    <property type="entry name" value="ConA-like_dom_sf"/>
</dbReference>